<feature type="domain" description="CUB" evidence="9">
    <location>
        <begin position="25"/>
        <end position="139"/>
    </location>
</feature>
<dbReference type="GO" id="GO:0004252">
    <property type="term" value="F:serine-type endopeptidase activity"/>
    <property type="evidence" value="ECO:0007669"/>
    <property type="project" value="InterPro"/>
</dbReference>
<evidence type="ECO:0000256" key="7">
    <source>
        <dbReference type="PROSITE-ProRule" id="PRU00059"/>
    </source>
</evidence>
<dbReference type="Proteomes" id="UP000502823">
    <property type="component" value="Unassembled WGS sequence"/>
</dbReference>
<protein>
    <recommendedName>
        <fullName evidence="13">Venom serine protease 34</fullName>
    </recommendedName>
</protein>
<dbReference type="SUPFAM" id="SSF49854">
    <property type="entry name" value="Spermadhesin, CUB domain"/>
    <property type="match status" value="1"/>
</dbReference>
<dbReference type="InterPro" id="IPR009003">
    <property type="entry name" value="Peptidase_S1_PA"/>
</dbReference>
<evidence type="ECO:0000313" key="12">
    <source>
        <dbReference type="Proteomes" id="UP000502823"/>
    </source>
</evidence>
<comment type="subcellular location">
    <subcellularLocation>
        <location evidence="1">Secreted</location>
    </subcellularLocation>
</comment>
<feature type="signal peptide" evidence="8">
    <location>
        <begin position="1"/>
        <end position="20"/>
    </location>
</feature>
<dbReference type="CDD" id="cd00190">
    <property type="entry name" value="Tryp_SPc"/>
    <property type="match status" value="1"/>
</dbReference>
<dbReference type="Gene3D" id="2.60.120.290">
    <property type="entry name" value="Spermadhesin, CUB domain"/>
    <property type="match status" value="1"/>
</dbReference>
<dbReference type="InterPro" id="IPR001314">
    <property type="entry name" value="Peptidase_S1A"/>
</dbReference>
<evidence type="ECO:0000256" key="2">
    <source>
        <dbReference type="ARBA" id="ARBA00022525"/>
    </source>
</evidence>
<evidence type="ECO:0000259" key="10">
    <source>
        <dbReference type="PROSITE" id="PS50240"/>
    </source>
</evidence>
<dbReference type="SMART" id="SM00020">
    <property type="entry name" value="Tryp_SPc"/>
    <property type="match status" value="1"/>
</dbReference>
<keyword evidence="5" id="KW-0720">Serine protease</keyword>
<dbReference type="PANTHER" id="PTHR24252">
    <property type="entry name" value="ACROSIN-RELATED"/>
    <property type="match status" value="1"/>
</dbReference>
<dbReference type="InterPro" id="IPR035914">
    <property type="entry name" value="Sperma_CUB_dom_sf"/>
</dbReference>
<reference evidence="12" key="1">
    <citation type="submission" date="2020-01" db="EMBL/GenBank/DDBJ databases">
        <title>Draft genome sequence of the Termite Coptotermes fromosanus.</title>
        <authorList>
            <person name="Itakura S."/>
            <person name="Yosikawa Y."/>
            <person name="Umezawa K."/>
        </authorList>
    </citation>
    <scope>NUCLEOTIDE SEQUENCE [LARGE SCALE GENOMIC DNA]</scope>
</reference>
<keyword evidence="8" id="KW-0732">Signal</keyword>
<evidence type="ECO:0000256" key="4">
    <source>
        <dbReference type="ARBA" id="ARBA00022801"/>
    </source>
</evidence>
<sequence>MRLSLLLLATGALIIGGALGASNGCDYYQEVAAGQTFQVFSPNYPSNYPKGVDCRWEAVAPSNSKLILNCSVFSLPNSNSCADDRFRVSPTGDASLSDAHVYCGSGTFSVQSTNNHMLMTLTAPYFSNGGVFLCSLTATAPTTPAPSVCDCGWRKQSRIVNGRETGVNEYPMMAALVDFQIRDIFCGTTVIARRYCLSAAHCLLNRLTADIGVLIGDHDISTGTETNSARVLLTETFRAHPQYNSATQQNDIAVIRVAADIVFSLEVGPACLPFRFSTTAVGTVVQVLGKGWGTTEYTGPKSDRLMGTQLDVVNVTRCQQTFGSKVSTTNQLCTYRSGTDACQADSGGPVLWLGPGDRLQLLGVISYGKGCASQYPGVNTRIYPYLDWILNVTPDAEYCVR</sequence>
<evidence type="ECO:0000313" key="11">
    <source>
        <dbReference type="EMBL" id="GFG36340.1"/>
    </source>
</evidence>
<dbReference type="Gene3D" id="2.40.10.10">
    <property type="entry name" value="Trypsin-like serine proteases"/>
    <property type="match status" value="1"/>
</dbReference>
<dbReference type="FunCoup" id="A0A6L2PXM4">
    <property type="interactions" value="1"/>
</dbReference>
<dbReference type="OrthoDB" id="6380398at2759"/>
<evidence type="ECO:0000256" key="6">
    <source>
        <dbReference type="ARBA" id="ARBA00023157"/>
    </source>
</evidence>
<dbReference type="CDD" id="cd00041">
    <property type="entry name" value="CUB"/>
    <property type="match status" value="1"/>
</dbReference>
<dbReference type="SMART" id="SM00042">
    <property type="entry name" value="CUB"/>
    <property type="match status" value="1"/>
</dbReference>
<dbReference type="InParanoid" id="A0A6L2PXM4"/>
<keyword evidence="4" id="KW-0378">Hydrolase</keyword>
<comment type="caution">
    <text evidence="11">The sequence shown here is derived from an EMBL/GenBank/DDBJ whole genome shotgun (WGS) entry which is preliminary data.</text>
</comment>
<feature type="chain" id="PRO_5026888610" description="Venom serine protease 34" evidence="8">
    <location>
        <begin position="21"/>
        <end position="401"/>
    </location>
</feature>
<organism evidence="11 12">
    <name type="scientific">Coptotermes formosanus</name>
    <name type="common">Formosan subterranean termite</name>
    <dbReference type="NCBI Taxonomy" id="36987"/>
    <lineage>
        <taxon>Eukaryota</taxon>
        <taxon>Metazoa</taxon>
        <taxon>Ecdysozoa</taxon>
        <taxon>Arthropoda</taxon>
        <taxon>Hexapoda</taxon>
        <taxon>Insecta</taxon>
        <taxon>Pterygota</taxon>
        <taxon>Neoptera</taxon>
        <taxon>Polyneoptera</taxon>
        <taxon>Dictyoptera</taxon>
        <taxon>Blattodea</taxon>
        <taxon>Blattoidea</taxon>
        <taxon>Termitoidae</taxon>
        <taxon>Rhinotermitidae</taxon>
        <taxon>Coptotermes</taxon>
    </lineage>
</organism>
<keyword evidence="2" id="KW-0964">Secreted</keyword>
<dbReference type="SUPFAM" id="SSF50494">
    <property type="entry name" value="Trypsin-like serine proteases"/>
    <property type="match status" value="1"/>
</dbReference>
<evidence type="ECO:0008006" key="13">
    <source>
        <dbReference type="Google" id="ProtNLM"/>
    </source>
</evidence>
<dbReference type="PANTHER" id="PTHR24252:SF7">
    <property type="entry name" value="HYALIN"/>
    <property type="match status" value="1"/>
</dbReference>
<dbReference type="InterPro" id="IPR043504">
    <property type="entry name" value="Peptidase_S1_PA_chymotrypsin"/>
</dbReference>
<proteinExistence type="predicted"/>
<dbReference type="Pfam" id="PF00431">
    <property type="entry name" value="CUB"/>
    <property type="match status" value="1"/>
</dbReference>
<dbReference type="InterPro" id="IPR001254">
    <property type="entry name" value="Trypsin_dom"/>
</dbReference>
<evidence type="ECO:0000256" key="5">
    <source>
        <dbReference type="ARBA" id="ARBA00022825"/>
    </source>
</evidence>
<dbReference type="AlphaFoldDB" id="A0A6L2PXM4"/>
<dbReference type="PROSITE" id="PS00134">
    <property type="entry name" value="TRYPSIN_HIS"/>
    <property type="match status" value="1"/>
</dbReference>
<evidence type="ECO:0000256" key="8">
    <source>
        <dbReference type="SAM" id="SignalP"/>
    </source>
</evidence>
<dbReference type="PRINTS" id="PR00722">
    <property type="entry name" value="CHYMOTRYPSIN"/>
</dbReference>
<dbReference type="FunFam" id="2.40.10.10:FF:000015">
    <property type="entry name" value="Atrial natriuretic peptide-converting enzyme"/>
    <property type="match status" value="1"/>
</dbReference>
<feature type="domain" description="Peptidase S1" evidence="10">
    <location>
        <begin position="159"/>
        <end position="394"/>
    </location>
</feature>
<dbReference type="Pfam" id="PF00089">
    <property type="entry name" value="Trypsin"/>
    <property type="match status" value="1"/>
</dbReference>
<keyword evidence="3" id="KW-0645">Protease</keyword>
<dbReference type="PROSITE" id="PS50240">
    <property type="entry name" value="TRYPSIN_DOM"/>
    <property type="match status" value="1"/>
</dbReference>
<comment type="caution">
    <text evidence="7">Lacks conserved residue(s) required for the propagation of feature annotation.</text>
</comment>
<dbReference type="GO" id="GO:0005576">
    <property type="term" value="C:extracellular region"/>
    <property type="evidence" value="ECO:0007669"/>
    <property type="project" value="UniProtKB-SubCell"/>
</dbReference>
<evidence type="ECO:0000256" key="1">
    <source>
        <dbReference type="ARBA" id="ARBA00004613"/>
    </source>
</evidence>
<keyword evidence="12" id="KW-1185">Reference proteome</keyword>
<gene>
    <name evidence="11" type="ORF">Cfor_05954</name>
</gene>
<evidence type="ECO:0000256" key="3">
    <source>
        <dbReference type="ARBA" id="ARBA00022670"/>
    </source>
</evidence>
<evidence type="ECO:0000259" key="9">
    <source>
        <dbReference type="PROSITE" id="PS01180"/>
    </source>
</evidence>
<keyword evidence="6" id="KW-1015">Disulfide bond</keyword>
<dbReference type="InterPro" id="IPR000859">
    <property type="entry name" value="CUB_dom"/>
</dbReference>
<dbReference type="PROSITE" id="PS01180">
    <property type="entry name" value="CUB"/>
    <property type="match status" value="1"/>
</dbReference>
<dbReference type="GO" id="GO:0006508">
    <property type="term" value="P:proteolysis"/>
    <property type="evidence" value="ECO:0007669"/>
    <property type="project" value="UniProtKB-KW"/>
</dbReference>
<accession>A0A6L2PXM4</accession>
<name>A0A6L2PXM4_COPFO</name>
<dbReference type="InterPro" id="IPR018114">
    <property type="entry name" value="TRYPSIN_HIS"/>
</dbReference>
<dbReference type="EMBL" id="BLKM01012412">
    <property type="protein sequence ID" value="GFG36340.1"/>
    <property type="molecule type" value="Genomic_DNA"/>
</dbReference>